<sequence>MAKNDPYLCETCSSIDFEAILFEKLSKNFTHASKSKEVDLGFLDDLIRRSPSCQFCALALEAATRINFGEVPPTTKEGQRVKCLIKGDFFCSLYDAIHRGQAGCSVDVNRLVVHLDPQPYPELQRREIMSQPYAGLMAGSDKRDDLTGSGRLVGDQVDAKTLKNWLRQCEDRHGKKCSTPQWLGNVKQSNSLKIIDVKRRCIANAPPRCRYLALSYVWGACQTFRSTTANIAQFREVDGFDKEIVPKTIADAMKLVVALGERYLWVDALCITQDDDIEKAEQIMQMDLIYAGALLTIIAAGGKDVAAGLPGISEGTRSAKQGTVRISENWSLMQTLAQGDDRHLQHSTWNSRGWTLQERLLSRRALFFTQDQVCWVCEMATWNEETILEPEKPRYWVMAKRLGCNDQWDDGDPKFTIEALGDYITQFSDRQLTNQGDALSSFSGILRRVAYQESEVFHWGLPHTRFDQALTWEYGEERRKDYCKVHHVPFPSWSWLGWTGFIGGYYIDDDLQKSTLRGASSPEIVFYKLGIDGRVQQIKGAASSSESANLVSKAAKDPFEDMRRRWKGTTIVPSPISIRAKGNNSLANRSLHASQLAPEMDKTMHDTLTINQPFHESGRLVFWTSHASLLTRMARSSKIFVDINGKDTLLDKANGFFRHMMGTTGDQIPLDFIVVSRHYCLGKEVGSLNLLVVRWSETELNVTSRIGSCTISESDWVSANREWKLVILE</sequence>
<dbReference type="OMA" id="FHWGLPH"/>
<dbReference type="GeneID" id="19237472"/>
<dbReference type="HOGENOM" id="CLU_003953_3_0_1"/>
<reference evidence="3" key="1">
    <citation type="journal article" date="2014" name="BMC Genomics">
        <title>Genome characteristics reveal the impact of lichenization on lichen-forming fungus Endocarpon pusillum Hedwig (Verrucariales, Ascomycota).</title>
        <authorList>
            <person name="Wang Y.-Y."/>
            <person name="Liu B."/>
            <person name="Zhang X.-Y."/>
            <person name="Zhou Q.-M."/>
            <person name="Zhang T."/>
            <person name="Li H."/>
            <person name="Yu Y.-F."/>
            <person name="Zhang X.-L."/>
            <person name="Hao X.-Y."/>
            <person name="Wang M."/>
            <person name="Wang L."/>
            <person name="Wei J.-C."/>
        </authorList>
    </citation>
    <scope>NUCLEOTIDE SEQUENCE [LARGE SCALE GENOMIC DNA]</scope>
    <source>
        <strain evidence="3">Z07020 / HMAS-L-300199</strain>
    </source>
</reference>
<name>U1GGJ2_ENDPU</name>
<dbReference type="EMBL" id="KE721278">
    <property type="protein sequence ID" value="ERF70896.1"/>
    <property type="molecule type" value="Genomic_DNA"/>
</dbReference>
<protein>
    <recommendedName>
        <fullName evidence="1">Heterokaryon incompatibility domain-containing protein</fullName>
    </recommendedName>
</protein>
<dbReference type="OrthoDB" id="2958217at2759"/>
<evidence type="ECO:0000259" key="1">
    <source>
        <dbReference type="Pfam" id="PF06985"/>
    </source>
</evidence>
<dbReference type="InterPro" id="IPR010730">
    <property type="entry name" value="HET"/>
</dbReference>
<dbReference type="eggNOG" id="ENOG502S0V6">
    <property type="taxonomic scope" value="Eukaryota"/>
</dbReference>
<dbReference type="AlphaFoldDB" id="U1GGJ2"/>
<accession>U1GGJ2</accession>
<gene>
    <name evidence="2" type="ORF">EPUS_02418</name>
</gene>
<dbReference type="PANTHER" id="PTHR33112:SF12">
    <property type="entry name" value="HETEROKARYON INCOMPATIBILITY DOMAIN-CONTAINING PROTEIN"/>
    <property type="match status" value="1"/>
</dbReference>
<feature type="domain" description="Heterokaryon incompatibility" evidence="1">
    <location>
        <begin position="211"/>
        <end position="358"/>
    </location>
</feature>
<keyword evidence="3" id="KW-1185">Reference proteome</keyword>
<evidence type="ECO:0000313" key="2">
    <source>
        <dbReference type="EMBL" id="ERF70896.1"/>
    </source>
</evidence>
<proteinExistence type="predicted"/>
<dbReference type="Pfam" id="PF06985">
    <property type="entry name" value="HET"/>
    <property type="match status" value="1"/>
</dbReference>
<dbReference type="RefSeq" id="XP_007803515.1">
    <property type="nucleotide sequence ID" value="XM_007805324.1"/>
</dbReference>
<organism evidence="2 3">
    <name type="scientific">Endocarpon pusillum (strain Z07020 / HMAS-L-300199)</name>
    <name type="common">Lichen-forming fungus</name>
    <dbReference type="NCBI Taxonomy" id="1263415"/>
    <lineage>
        <taxon>Eukaryota</taxon>
        <taxon>Fungi</taxon>
        <taxon>Dikarya</taxon>
        <taxon>Ascomycota</taxon>
        <taxon>Pezizomycotina</taxon>
        <taxon>Eurotiomycetes</taxon>
        <taxon>Chaetothyriomycetidae</taxon>
        <taxon>Verrucariales</taxon>
        <taxon>Verrucariaceae</taxon>
        <taxon>Endocarpon</taxon>
    </lineage>
</organism>
<dbReference type="PANTHER" id="PTHR33112">
    <property type="entry name" value="DOMAIN PROTEIN, PUTATIVE-RELATED"/>
    <property type="match status" value="1"/>
</dbReference>
<dbReference type="Proteomes" id="UP000019373">
    <property type="component" value="Unassembled WGS sequence"/>
</dbReference>
<evidence type="ECO:0000313" key="3">
    <source>
        <dbReference type="Proteomes" id="UP000019373"/>
    </source>
</evidence>